<proteinExistence type="predicted"/>
<keyword evidence="2" id="KW-1185">Reference proteome</keyword>
<evidence type="ECO:0000313" key="2">
    <source>
        <dbReference type="Proteomes" id="UP000226192"/>
    </source>
</evidence>
<dbReference type="Proteomes" id="UP000226192">
    <property type="component" value="Unassembled WGS sequence"/>
</dbReference>
<dbReference type="InterPro" id="IPR053187">
    <property type="entry name" value="Notoamide_regulator"/>
</dbReference>
<reference evidence="1 2" key="1">
    <citation type="submission" date="2017-06" db="EMBL/GenBank/DDBJ databases">
        <title>Ant-infecting Ophiocordyceps genomes reveal a high diversity of potential behavioral manipulation genes and a possible major role for enterotoxins.</title>
        <authorList>
            <person name="De Bekker C."/>
            <person name="Evans H.C."/>
            <person name="Brachmann A."/>
            <person name="Hughes D.P."/>
        </authorList>
    </citation>
    <scope>NUCLEOTIDE SEQUENCE [LARGE SCALE GENOMIC DNA]</scope>
    <source>
        <strain evidence="1 2">Map64</strain>
    </source>
</reference>
<dbReference type="AlphaFoldDB" id="A0A2C5XVH6"/>
<sequence>MMARIRLRLIINDICAKMYSASDNVPELYTRALAEFKQRLIQWHLLLSDRLETQMIVLPSELKLHMEFQSLLLLVENQQALYRRTVALAPTVAPSVQPGLTADGQLALSRLETILRLYFLRHGFDFFDAYLTYFLWLLADSSLNYSVYGSMQDDVGLSALQSNLVLSFKGLGDQSRITLVSCVTILILRDRISAEDMKVVKERLRWDPAQYQGPSPEALMRSQWGDMLRAWGGDLRQTVLARFMVQP</sequence>
<dbReference type="EMBL" id="NJET01000205">
    <property type="protein sequence ID" value="PHH59446.1"/>
    <property type="molecule type" value="Genomic_DNA"/>
</dbReference>
<dbReference type="OrthoDB" id="426882at2759"/>
<organism evidence="1 2">
    <name type="scientific">Ophiocordyceps australis</name>
    <dbReference type="NCBI Taxonomy" id="1399860"/>
    <lineage>
        <taxon>Eukaryota</taxon>
        <taxon>Fungi</taxon>
        <taxon>Dikarya</taxon>
        <taxon>Ascomycota</taxon>
        <taxon>Pezizomycotina</taxon>
        <taxon>Sordariomycetes</taxon>
        <taxon>Hypocreomycetidae</taxon>
        <taxon>Hypocreales</taxon>
        <taxon>Ophiocordycipitaceae</taxon>
        <taxon>Ophiocordyceps</taxon>
    </lineage>
</organism>
<dbReference type="PANTHER" id="PTHR47256">
    <property type="entry name" value="ZN(II)2CYS6 TRANSCRIPTION FACTOR (EUROFUNG)-RELATED"/>
    <property type="match status" value="1"/>
</dbReference>
<name>A0A2C5XVH6_9HYPO</name>
<comment type="caution">
    <text evidence="1">The sequence shown here is derived from an EMBL/GenBank/DDBJ whole genome shotgun (WGS) entry which is preliminary data.</text>
</comment>
<dbReference type="STRING" id="1399860.A0A2C5XVH6"/>
<protein>
    <submittedName>
        <fullName evidence="1">Uncharacterized protein</fullName>
    </submittedName>
</protein>
<accession>A0A2C5XVH6</accession>
<evidence type="ECO:0000313" key="1">
    <source>
        <dbReference type="EMBL" id="PHH59446.1"/>
    </source>
</evidence>
<dbReference type="PANTHER" id="PTHR47256:SF1">
    <property type="entry name" value="ZN(II)2CYS6 TRANSCRIPTION FACTOR (EUROFUNG)"/>
    <property type="match status" value="1"/>
</dbReference>
<gene>
    <name evidence="1" type="ORF">CDD81_3176</name>
</gene>